<dbReference type="InterPro" id="IPR051130">
    <property type="entry name" value="Mito_struct-func_regulator"/>
</dbReference>
<dbReference type="AlphaFoldDB" id="A0A0S4XPG4"/>
<dbReference type="PANTHER" id="PTHR43173">
    <property type="entry name" value="ABC1 FAMILY PROTEIN"/>
    <property type="match status" value="1"/>
</dbReference>
<organism evidence="2">
    <name type="scientific">Sulfurovum sp. enrichment culture clone C5</name>
    <dbReference type="NCBI Taxonomy" id="497650"/>
    <lineage>
        <taxon>Bacteria</taxon>
        <taxon>Pseudomonadati</taxon>
        <taxon>Campylobacterota</taxon>
        <taxon>Epsilonproteobacteria</taxon>
        <taxon>Campylobacterales</taxon>
        <taxon>Sulfurovaceae</taxon>
        <taxon>Sulfurovum</taxon>
        <taxon>environmental samples</taxon>
    </lineage>
</organism>
<name>A0A0S4XPG4_9BACT</name>
<feature type="domain" description="ABC1 atypical kinase-like" evidence="1">
    <location>
        <begin position="91"/>
        <end position="319"/>
    </location>
</feature>
<dbReference type="SUPFAM" id="SSF56112">
    <property type="entry name" value="Protein kinase-like (PK-like)"/>
    <property type="match status" value="1"/>
</dbReference>
<reference evidence="2" key="1">
    <citation type="submission" date="2015-11" db="EMBL/GenBank/DDBJ databases">
        <authorList>
            <person name="Zhang Y."/>
            <person name="Guo Z."/>
        </authorList>
    </citation>
    <scope>NUCLEOTIDE SEQUENCE</scope>
    <source>
        <strain evidence="2">BN30871</strain>
    </source>
</reference>
<dbReference type="InterPro" id="IPR011009">
    <property type="entry name" value="Kinase-like_dom_sf"/>
</dbReference>
<protein>
    <submittedName>
        <fullName evidence="2">Putative ABC-1 domain-containing protein</fullName>
    </submittedName>
</protein>
<sequence>MDNTKPIKRGQIAAKAVVKVGLAHSKGFAKRVFGANKEISSKQTHQESAKIIFEALSQLKGISVKVAQQVALAMPFLPQSYLDELSKTFHSLPPINKALMRKIIKQELGDYPENIFNSFDSTAFASASLGQVHKAVIDNEPIAVKVQYPAICSTIAIDMKILSYGLKHFAKGGNIDHLIKEINDRLYEEVDYENEANNVNYFRQHTTNKQIVIPKVYENLSTKKVLTLSFIDGLHFDSFMNTKPSIQTINHYAQLIFDTFFDSLYRCKAIHADPNPSNFLFIKDGKLAMIDFGCIKKVDNLFLQKYNELHLSLIDGEDEEYIIAKYVQLGMIDEGSKEDMAWFYQEVIKPLDSLYIEILINDTYDFGAHGDFTKRGFDAVMKVSQKKTHSIHKVNQEILFIDRTLLGYYAIFEKMGAIINTKKAKEIMRKFKGENNE</sequence>
<dbReference type="CDD" id="cd13970">
    <property type="entry name" value="ABC1_ADCK3"/>
    <property type="match status" value="1"/>
</dbReference>
<gene>
    <name evidence="2" type="ORF">BN3087_540002</name>
</gene>
<dbReference type="PANTHER" id="PTHR43173:SF19">
    <property type="entry name" value="AARF DOMAIN-CONTAINING PROTEIN KINASE 1"/>
    <property type="match status" value="1"/>
</dbReference>
<dbReference type="EMBL" id="FAXN01000056">
    <property type="protein sequence ID" value="CUV65966.1"/>
    <property type="molecule type" value="Genomic_DNA"/>
</dbReference>
<dbReference type="InterPro" id="IPR004147">
    <property type="entry name" value="ABC1_dom"/>
</dbReference>
<proteinExistence type="predicted"/>
<dbReference type="Pfam" id="PF03109">
    <property type="entry name" value="ABC1"/>
    <property type="match status" value="1"/>
</dbReference>
<evidence type="ECO:0000313" key="2">
    <source>
        <dbReference type="EMBL" id="CUV65966.1"/>
    </source>
</evidence>
<evidence type="ECO:0000259" key="1">
    <source>
        <dbReference type="Pfam" id="PF03109"/>
    </source>
</evidence>
<accession>A0A0S4XPG4</accession>
<dbReference type="InterPro" id="IPR034646">
    <property type="entry name" value="ADCK3_dom"/>
</dbReference>